<dbReference type="InterPro" id="IPR013830">
    <property type="entry name" value="SGNH_hydro"/>
</dbReference>
<gene>
    <name evidence="2" type="ORF">EJ997_04400</name>
</gene>
<proteinExistence type="predicted"/>
<dbReference type="Pfam" id="PF13472">
    <property type="entry name" value="Lipase_GDSL_2"/>
    <property type="match status" value="1"/>
</dbReference>
<dbReference type="AlphaFoldDB" id="A0A3Q9G1C2"/>
<organism evidence="2 3">
    <name type="scientific">Flaviflexus ciconiae</name>
    <dbReference type="NCBI Taxonomy" id="2496867"/>
    <lineage>
        <taxon>Bacteria</taxon>
        <taxon>Bacillati</taxon>
        <taxon>Actinomycetota</taxon>
        <taxon>Actinomycetes</taxon>
        <taxon>Actinomycetales</taxon>
        <taxon>Actinomycetaceae</taxon>
        <taxon>Flaviflexus</taxon>
    </lineage>
</organism>
<dbReference type="OrthoDB" id="3288625at2"/>
<dbReference type="KEGG" id="flh:EJ997_04400"/>
<protein>
    <submittedName>
        <fullName evidence="2">SGNH/GDSL hydrolase family protein</fullName>
    </submittedName>
</protein>
<dbReference type="Proteomes" id="UP000280344">
    <property type="component" value="Chromosome"/>
</dbReference>
<dbReference type="GO" id="GO:0016787">
    <property type="term" value="F:hydrolase activity"/>
    <property type="evidence" value="ECO:0007669"/>
    <property type="project" value="UniProtKB-KW"/>
</dbReference>
<dbReference type="EMBL" id="CP034593">
    <property type="protein sequence ID" value="AZQ76695.1"/>
    <property type="molecule type" value="Genomic_DNA"/>
</dbReference>
<dbReference type="InterPro" id="IPR036514">
    <property type="entry name" value="SGNH_hydro_sf"/>
</dbReference>
<reference evidence="2 3" key="1">
    <citation type="submission" date="2018-12" db="EMBL/GenBank/DDBJ databases">
        <title>Complete genome sequence of Flaviflexus sp. H23T48.</title>
        <authorList>
            <person name="Bae J.-W."/>
            <person name="Lee J.-Y."/>
        </authorList>
    </citation>
    <scope>NUCLEOTIDE SEQUENCE [LARGE SCALE GENOMIC DNA]</scope>
    <source>
        <strain evidence="2 3">H23T48</strain>
    </source>
</reference>
<dbReference type="Gene3D" id="3.40.50.1110">
    <property type="entry name" value="SGNH hydrolase"/>
    <property type="match status" value="1"/>
</dbReference>
<sequence length="268" mass="29008">MKLRTVAVGAGAVLAGGQVMAQRAKKVSNQRRPFARYWERSNLDVIAKIVRNRQAGLPDPLIYVALGDSAAQGLGATDLMDGYVPRLAASLKDMTGRDVALINLSVSGAVIPSVLTHQVMSLRGIQADADIVPDIVSCDIGGNDVGYRLQPELMAEYVQALTAALPAGTFIADVPSFGPGPHGRRAREISTIIRSYADRDSHHMIDLENFTSSLPLAAYLFRYHSTDLFHPNTHAYQHWAQLWVDKIGPVIGAPTVDVADVAPYQPWA</sequence>
<keyword evidence="2" id="KW-0378">Hydrolase</keyword>
<dbReference type="SUPFAM" id="SSF52266">
    <property type="entry name" value="SGNH hydrolase"/>
    <property type="match status" value="1"/>
</dbReference>
<name>A0A3Q9G1C2_9ACTO</name>
<evidence type="ECO:0000313" key="2">
    <source>
        <dbReference type="EMBL" id="AZQ76695.1"/>
    </source>
</evidence>
<evidence type="ECO:0000313" key="3">
    <source>
        <dbReference type="Proteomes" id="UP000280344"/>
    </source>
</evidence>
<feature type="domain" description="SGNH hydrolase-type esterase" evidence="1">
    <location>
        <begin position="65"/>
        <end position="237"/>
    </location>
</feature>
<dbReference type="RefSeq" id="WP_126703503.1">
    <property type="nucleotide sequence ID" value="NZ_CP034593.1"/>
</dbReference>
<accession>A0A3Q9G1C2</accession>
<evidence type="ECO:0000259" key="1">
    <source>
        <dbReference type="Pfam" id="PF13472"/>
    </source>
</evidence>
<keyword evidence="3" id="KW-1185">Reference proteome</keyword>